<dbReference type="Pfam" id="PF02719">
    <property type="entry name" value="Polysacc_synt_2"/>
    <property type="match status" value="1"/>
</dbReference>
<feature type="transmembrane region" description="Helical" evidence="2">
    <location>
        <begin position="37"/>
        <end position="60"/>
    </location>
</feature>
<comment type="similarity">
    <text evidence="1">Belongs to the polysaccharide synthase family.</text>
</comment>
<keyword evidence="2" id="KW-1133">Transmembrane helix</keyword>
<evidence type="ECO:0000259" key="3">
    <source>
        <dbReference type="Pfam" id="PF02719"/>
    </source>
</evidence>
<feature type="transmembrane region" description="Helical" evidence="2">
    <location>
        <begin position="81"/>
        <end position="101"/>
    </location>
</feature>
<reference evidence="4 5" key="1">
    <citation type="submission" date="2015-07" db="EMBL/GenBank/DDBJ databases">
        <title>Genome sequence of Leptolinea tardivitalis DSM 16556.</title>
        <authorList>
            <person name="Hemp J."/>
            <person name="Ward L.M."/>
            <person name="Pace L.A."/>
            <person name="Fischer W.W."/>
        </authorList>
    </citation>
    <scope>NUCLEOTIDE SEQUENCE [LARGE SCALE GENOMIC DNA]</scope>
    <source>
        <strain evidence="4 5">YMTK-2</strain>
    </source>
</reference>
<organism evidence="4 5">
    <name type="scientific">Leptolinea tardivitalis</name>
    <dbReference type="NCBI Taxonomy" id="229920"/>
    <lineage>
        <taxon>Bacteria</taxon>
        <taxon>Bacillati</taxon>
        <taxon>Chloroflexota</taxon>
        <taxon>Anaerolineae</taxon>
        <taxon>Anaerolineales</taxon>
        <taxon>Anaerolineaceae</taxon>
        <taxon>Leptolinea</taxon>
    </lineage>
</organism>
<keyword evidence="2" id="KW-0812">Transmembrane</keyword>
<dbReference type="STRING" id="229920.ADM99_05820"/>
<dbReference type="Gene3D" id="3.40.50.720">
    <property type="entry name" value="NAD(P)-binding Rossmann-like Domain"/>
    <property type="match status" value="2"/>
</dbReference>
<dbReference type="AlphaFoldDB" id="A0A0P6XBI3"/>
<dbReference type="RefSeq" id="WP_062421325.1">
    <property type="nucleotide sequence ID" value="NZ_BBYA01000008.1"/>
</dbReference>
<dbReference type="InterPro" id="IPR036291">
    <property type="entry name" value="NAD(P)-bd_dom_sf"/>
</dbReference>
<protein>
    <recommendedName>
        <fullName evidence="3">Polysaccharide biosynthesis protein CapD-like domain-containing protein</fullName>
    </recommendedName>
</protein>
<name>A0A0P6XBI3_9CHLR</name>
<dbReference type="PATRIC" id="fig|229920.5.peg.1138"/>
<dbReference type="SUPFAM" id="SSF51735">
    <property type="entry name" value="NAD(P)-binding Rossmann-fold domains"/>
    <property type="match status" value="2"/>
</dbReference>
<dbReference type="PANTHER" id="PTHR43318:SF1">
    <property type="entry name" value="POLYSACCHARIDE BIOSYNTHESIS PROTEIN EPSC-RELATED"/>
    <property type="match status" value="1"/>
</dbReference>
<keyword evidence="5" id="KW-1185">Reference proteome</keyword>
<dbReference type="OrthoDB" id="9803111at2"/>
<evidence type="ECO:0000256" key="2">
    <source>
        <dbReference type="SAM" id="Phobius"/>
    </source>
</evidence>
<evidence type="ECO:0000256" key="1">
    <source>
        <dbReference type="ARBA" id="ARBA00007430"/>
    </source>
</evidence>
<comment type="caution">
    <text evidence="4">The sequence shown here is derived from an EMBL/GenBank/DDBJ whole genome shotgun (WGS) entry which is preliminary data.</text>
</comment>
<accession>A0A0P6XBI3</accession>
<keyword evidence="2" id="KW-0472">Membrane</keyword>
<dbReference type="InterPro" id="IPR051203">
    <property type="entry name" value="Polysaccharide_Synthase-Rel"/>
</dbReference>
<dbReference type="CDD" id="cd05237">
    <property type="entry name" value="UDP_invert_4-6DH_SDR_e"/>
    <property type="match status" value="1"/>
</dbReference>
<dbReference type="InterPro" id="IPR003869">
    <property type="entry name" value="Polysac_CapD-like"/>
</dbReference>
<feature type="transmembrane region" description="Helical" evidence="2">
    <location>
        <begin position="12"/>
        <end position="31"/>
    </location>
</feature>
<evidence type="ECO:0000313" key="5">
    <source>
        <dbReference type="Proteomes" id="UP000050430"/>
    </source>
</evidence>
<proteinExistence type="inferred from homology"/>
<gene>
    <name evidence="4" type="ORF">ADM99_05820</name>
</gene>
<dbReference type="EMBL" id="LGCK01000007">
    <property type="protein sequence ID" value="KPL72619.1"/>
    <property type="molecule type" value="Genomic_DNA"/>
</dbReference>
<feature type="domain" description="Polysaccharide biosynthesis protein CapD-like" evidence="3">
    <location>
        <begin position="294"/>
        <end position="575"/>
    </location>
</feature>
<evidence type="ECO:0000313" key="4">
    <source>
        <dbReference type="EMBL" id="KPL72619.1"/>
    </source>
</evidence>
<dbReference type="Pfam" id="PF13727">
    <property type="entry name" value="CoA_binding_3"/>
    <property type="match status" value="1"/>
</dbReference>
<dbReference type="Proteomes" id="UP000050430">
    <property type="component" value="Unassembled WGS sequence"/>
</dbReference>
<dbReference type="PANTHER" id="PTHR43318">
    <property type="entry name" value="UDP-N-ACETYLGLUCOSAMINE 4,6-DEHYDRATASE"/>
    <property type="match status" value="1"/>
</dbReference>
<sequence>MMKSRPNIRNRYVLLADVVLVIVSVLGSYVLRLELGAAFTFYLPSAYWMIGSALVIKPLIYYYFRLYRRMWIYASVQELKLIVAAVSTASVVLSVVMVSFFNLGMFTGFPRSVLIIDWLISLMLVGGLRFTIRLLSENFSQQMATSPDGKTKKALIIGAGDAGAIVVRELQKNPQLNIIPIGFLDDNPIKFKQQIYGIPVIGALTDLAKVLDNRRIDEVIIAIPSAPGKVIRLVTDVCRLKAVHFRTMPGIYELLGGKVNVNRLREVDITDLLRREPARIMDEQVGRTISNRVVLVTGAGGSIGSELCRQIARWAPAELVLLGHGENSIFEAYLELQDRFPSLPIKAVIGDIREKDRLERIFSMYRPQVVFHAAAHKHVPLMESNIEEAVTNNVEGTRNLVMTAVEFDVERLVMISTDKAIRPANVMGATKRLAEMTVLDAAERYGKDFSVVRFGNVLGSRGSVVPLFKRQIARGGPITITHPDMKRYFMTIPEAVYLVLQAAAMGSGGETYVLNMGEQVRILDLAEDLIRLSGLEPGRDIEIVFTGIRPGEKLSEDLWDSGNTFERTLHPDIYQLVGNEDLRGEKLQKAVDEVIRLAREGDYQSVLGMIDDIIPGASVRSTPPPEMISIE</sequence>